<organism evidence="5">
    <name type="scientific">Micromonospora inyonensis</name>
    <dbReference type="NCBI Taxonomy" id="47866"/>
    <lineage>
        <taxon>Bacteria</taxon>
        <taxon>Bacillati</taxon>
        <taxon>Actinomycetota</taxon>
        <taxon>Actinomycetes</taxon>
        <taxon>Micromonosporales</taxon>
        <taxon>Micromonosporaceae</taxon>
        <taxon>Micromonospora</taxon>
    </lineage>
</organism>
<name>A0A059P1A6_9ACTN</name>
<evidence type="ECO:0000256" key="1">
    <source>
        <dbReference type="ARBA" id="ARBA00006484"/>
    </source>
</evidence>
<keyword evidence="2" id="KW-0560">Oxidoreductase</keyword>
<comment type="similarity">
    <text evidence="1">Belongs to the short-chain dehydrogenases/reductases (SDR) family.</text>
</comment>
<dbReference type="SMART" id="SM00822">
    <property type="entry name" value="PKS_KR"/>
    <property type="match status" value="1"/>
</dbReference>
<reference evidence="5" key="1">
    <citation type="submission" date="2011-02" db="EMBL/GenBank/DDBJ databases">
        <authorList>
            <person name="Hong W."/>
            <person name="Zhang G."/>
            <person name="Lin Y."/>
            <person name="Rao Y."/>
        </authorList>
    </citation>
    <scope>NUCLEOTIDE SEQUENCE</scope>
    <source>
        <strain evidence="5">HP</strain>
    </source>
</reference>
<evidence type="ECO:0000259" key="4">
    <source>
        <dbReference type="SMART" id="SM00822"/>
    </source>
</evidence>
<feature type="region of interest" description="Disordered" evidence="3">
    <location>
        <begin position="157"/>
        <end position="240"/>
    </location>
</feature>
<feature type="domain" description="Ketoreductase" evidence="4">
    <location>
        <begin position="6"/>
        <end position="173"/>
    </location>
</feature>
<feature type="compositionally biased region" description="Basic residues" evidence="3">
    <location>
        <begin position="174"/>
        <end position="199"/>
    </location>
</feature>
<feature type="compositionally biased region" description="Basic residues" evidence="3">
    <location>
        <begin position="214"/>
        <end position="223"/>
    </location>
</feature>
<dbReference type="InterPro" id="IPR057326">
    <property type="entry name" value="KR_dom"/>
</dbReference>
<dbReference type="EMBL" id="JF431003">
    <property type="protein sequence ID" value="AEA35405.1"/>
    <property type="molecule type" value="Genomic_DNA"/>
</dbReference>
<evidence type="ECO:0000256" key="3">
    <source>
        <dbReference type="SAM" id="MobiDB-lite"/>
    </source>
</evidence>
<evidence type="ECO:0000313" key="5">
    <source>
        <dbReference type="EMBL" id="AEA35405.1"/>
    </source>
</evidence>
<dbReference type="Pfam" id="PF00106">
    <property type="entry name" value="adh_short"/>
    <property type="match status" value="1"/>
</dbReference>
<feature type="compositionally biased region" description="Low complexity" evidence="3">
    <location>
        <begin position="275"/>
        <end position="294"/>
    </location>
</feature>
<dbReference type="PRINTS" id="PR00081">
    <property type="entry name" value="GDHRDH"/>
</dbReference>
<dbReference type="PANTHER" id="PTHR48107">
    <property type="entry name" value="NADPH-DEPENDENT ALDEHYDE REDUCTASE-LIKE PROTEIN, CHLOROPLASTIC-RELATED"/>
    <property type="match status" value="1"/>
</dbReference>
<dbReference type="PANTHER" id="PTHR48107:SF7">
    <property type="entry name" value="RE15974P"/>
    <property type="match status" value="1"/>
</dbReference>
<accession>A0A059P1A6</accession>
<dbReference type="InterPro" id="IPR002347">
    <property type="entry name" value="SDR_fam"/>
</dbReference>
<protein>
    <submittedName>
        <fullName evidence="5">Short-chain dehydrogenase/reductase</fullName>
    </submittedName>
</protein>
<dbReference type="Gene3D" id="3.40.50.720">
    <property type="entry name" value="NAD(P)-binding Rossmann-like Domain"/>
    <property type="match status" value="1"/>
</dbReference>
<dbReference type="GO" id="GO:0016614">
    <property type="term" value="F:oxidoreductase activity, acting on CH-OH group of donors"/>
    <property type="evidence" value="ECO:0007669"/>
    <property type="project" value="UniProtKB-ARBA"/>
</dbReference>
<feature type="region of interest" description="Disordered" evidence="3">
    <location>
        <begin position="252"/>
        <end position="294"/>
    </location>
</feature>
<dbReference type="InterPro" id="IPR036291">
    <property type="entry name" value="NAD(P)-bd_dom_sf"/>
</dbReference>
<dbReference type="AlphaFoldDB" id="A0A059P1A6"/>
<proteinExistence type="inferred from homology"/>
<dbReference type="SUPFAM" id="SSF51735">
    <property type="entry name" value="NAD(P)-binding Rossmann-fold domains"/>
    <property type="match status" value="1"/>
</dbReference>
<evidence type="ECO:0000256" key="2">
    <source>
        <dbReference type="ARBA" id="ARBA00023002"/>
    </source>
</evidence>
<sequence length="294" mass="31617">MTVPQRVAIVTGGSQGIGRQIVKRLAADGYAVVLNYATSKVEAEQTVAEIAAAGGDAVAVQADVADEFAVARLFDTAEQTYGGIDVVVNSAGNVVHAPIVELDLADLDRVHRTNVRGTFVVDQQAARRVRARRRDHQHLQYDAQAVPAHLLRLCRQQGRGGRDHPDPGPGAGGTRHHRERRRTRGHRHRPFPRRQGRAGRRPDGGDVADEPARRAGRHRRRGGLPRQSGRAVDQRPGAVRQRRCRLTLDLSLGGSSRDVLSGSAAVPSPSPPAPRSVTPTARTATGTATRSTSP</sequence>